<dbReference type="Pfam" id="PF09335">
    <property type="entry name" value="VTT_dom"/>
    <property type="match status" value="1"/>
</dbReference>
<protein>
    <submittedName>
        <fullName evidence="8">Protein DedA</fullName>
    </submittedName>
</protein>
<evidence type="ECO:0000256" key="4">
    <source>
        <dbReference type="ARBA" id="ARBA00022989"/>
    </source>
</evidence>
<evidence type="ECO:0000313" key="8">
    <source>
        <dbReference type="EMBL" id="MPL75845.1"/>
    </source>
</evidence>
<gene>
    <name evidence="8" type="primary">dedA_4</name>
    <name evidence="8" type="ORF">SDC9_21680</name>
</gene>
<evidence type="ECO:0000256" key="3">
    <source>
        <dbReference type="ARBA" id="ARBA00022692"/>
    </source>
</evidence>
<dbReference type="PANTHER" id="PTHR42709">
    <property type="entry name" value="ALKALINE PHOSPHATASE LIKE PROTEIN"/>
    <property type="match status" value="1"/>
</dbReference>
<keyword evidence="4 6" id="KW-1133">Transmembrane helix</keyword>
<feature type="transmembrane region" description="Helical" evidence="6">
    <location>
        <begin position="182"/>
        <end position="199"/>
    </location>
</feature>
<comment type="subcellular location">
    <subcellularLocation>
        <location evidence="1">Cell membrane</location>
        <topology evidence="1">Multi-pass membrane protein</topology>
    </subcellularLocation>
</comment>
<dbReference type="EMBL" id="VSSQ01000092">
    <property type="protein sequence ID" value="MPL75845.1"/>
    <property type="molecule type" value="Genomic_DNA"/>
</dbReference>
<reference evidence="8" key="1">
    <citation type="submission" date="2019-08" db="EMBL/GenBank/DDBJ databases">
        <authorList>
            <person name="Kucharzyk K."/>
            <person name="Murdoch R.W."/>
            <person name="Higgins S."/>
            <person name="Loffler F."/>
        </authorList>
    </citation>
    <scope>NUCLEOTIDE SEQUENCE</scope>
</reference>
<keyword evidence="5 6" id="KW-0472">Membrane</keyword>
<evidence type="ECO:0000256" key="1">
    <source>
        <dbReference type="ARBA" id="ARBA00004651"/>
    </source>
</evidence>
<accession>A0A644UA39</accession>
<keyword evidence="3 6" id="KW-0812">Transmembrane</keyword>
<dbReference type="PANTHER" id="PTHR42709:SF6">
    <property type="entry name" value="UNDECAPRENYL PHOSPHATE TRANSPORTER A"/>
    <property type="match status" value="1"/>
</dbReference>
<dbReference type="InterPro" id="IPR051311">
    <property type="entry name" value="DedA_domain"/>
</dbReference>
<dbReference type="InterPro" id="IPR032816">
    <property type="entry name" value="VTT_dom"/>
</dbReference>
<feature type="transmembrane region" description="Helical" evidence="6">
    <location>
        <begin position="12"/>
        <end position="30"/>
    </location>
</feature>
<sequence>MEIFITNIMNQFGYFGMFFLILIENIFPPIPSEIILPFGGFAATLESSHLTILGLIISATIGSVLGALILYYIGVLLNVEKLNIWLEKKYVKRLGFKKSEVDKTVKFFEKWESFAVFFGRCVPIVRSLISIPAGMVKMNLFKFTIYTTLGSLVWNTLLIYAGSVLGENWENVVKIVDEYKNIVLIILSVVVIFLMAKYLKKKNRNK</sequence>
<evidence type="ECO:0000256" key="5">
    <source>
        <dbReference type="ARBA" id="ARBA00023136"/>
    </source>
</evidence>
<comment type="caution">
    <text evidence="8">The sequence shown here is derived from an EMBL/GenBank/DDBJ whole genome shotgun (WGS) entry which is preliminary data.</text>
</comment>
<name>A0A644UA39_9ZZZZ</name>
<evidence type="ECO:0000259" key="7">
    <source>
        <dbReference type="Pfam" id="PF09335"/>
    </source>
</evidence>
<keyword evidence="2" id="KW-1003">Cell membrane</keyword>
<evidence type="ECO:0000256" key="6">
    <source>
        <dbReference type="SAM" id="Phobius"/>
    </source>
</evidence>
<feature type="domain" description="VTT" evidence="7">
    <location>
        <begin position="30"/>
        <end position="163"/>
    </location>
</feature>
<dbReference type="GO" id="GO:0005886">
    <property type="term" value="C:plasma membrane"/>
    <property type="evidence" value="ECO:0007669"/>
    <property type="project" value="UniProtKB-SubCell"/>
</dbReference>
<evidence type="ECO:0000256" key="2">
    <source>
        <dbReference type="ARBA" id="ARBA00022475"/>
    </source>
</evidence>
<proteinExistence type="predicted"/>
<feature type="transmembrane region" description="Helical" evidence="6">
    <location>
        <begin position="50"/>
        <end position="79"/>
    </location>
</feature>
<organism evidence="8">
    <name type="scientific">bioreactor metagenome</name>
    <dbReference type="NCBI Taxonomy" id="1076179"/>
    <lineage>
        <taxon>unclassified sequences</taxon>
        <taxon>metagenomes</taxon>
        <taxon>ecological metagenomes</taxon>
    </lineage>
</organism>
<dbReference type="AlphaFoldDB" id="A0A644UA39"/>
<feature type="transmembrane region" description="Helical" evidence="6">
    <location>
        <begin position="143"/>
        <end position="162"/>
    </location>
</feature>